<keyword evidence="1" id="KW-0385">Hypusine</keyword>
<dbReference type="GO" id="GO:0003746">
    <property type="term" value="F:translation elongation factor activity"/>
    <property type="evidence" value="ECO:0007669"/>
    <property type="project" value="UniProtKB-UniRule"/>
</dbReference>
<dbReference type="GO" id="GO:0045901">
    <property type="term" value="P:positive regulation of translational elongation"/>
    <property type="evidence" value="ECO:0007669"/>
    <property type="project" value="UniProtKB-UniRule"/>
</dbReference>
<evidence type="ECO:0000313" key="6">
    <source>
        <dbReference type="Proteomes" id="UP000663828"/>
    </source>
</evidence>
<dbReference type="OrthoDB" id="9975114at2759"/>
<keyword evidence="1" id="KW-0648">Protein biosynthesis</keyword>
<comment type="similarity">
    <text evidence="1">Belongs to the eIF-5A family.</text>
</comment>
<comment type="function">
    <text evidence="1">Translation factor that promotes translation elongation and termination, particularly upon ribosome stalling at specific amino acid sequence contexts. Binds between the exit (E) and peptidyl (P) site of the ribosome and promotes rescue of stalled ribosome: specifically required for efficient translation of polyproline-containing peptides as well as other motifs that stall the ribosome. Acts as ribosome quality control (RQC) cofactor by joining the RQC complex to facilitate peptidyl transfer during CAT tailing step.</text>
</comment>
<dbReference type="Gene3D" id="2.30.30.30">
    <property type="match status" value="1"/>
</dbReference>
<dbReference type="SUPFAM" id="SSF50249">
    <property type="entry name" value="Nucleic acid-binding proteins"/>
    <property type="match status" value="1"/>
</dbReference>
<comment type="PTM">
    <text evidence="1">eIF-5A seems to be the only eukaryotic protein to have a hypusine residue which is a post-translational modification of a lysine by the addition of a butylamino group.</text>
</comment>
<proteinExistence type="inferred from homology"/>
<dbReference type="Proteomes" id="UP000663852">
    <property type="component" value="Unassembled WGS sequence"/>
</dbReference>
<dbReference type="InterPro" id="IPR008991">
    <property type="entry name" value="Translation_prot_SH3-like_sf"/>
</dbReference>
<dbReference type="InterPro" id="IPR020189">
    <property type="entry name" value="IF5A_C"/>
</dbReference>
<dbReference type="AlphaFoldDB" id="A0A815J280"/>
<dbReference type="Proteomes" id="UP000663828">
    <property type="component" value="Unassembled WGS sequence"/>
</dbReference>
<dbReference type="NCBIfam" id="TIGR00037">
    <property type="entry name" value="eIF_5A"/>
    <property type="match status" value="1"/>
</dbReference>
<dbReference type="EMBL" id="CAJNOR010002866">
    <property type="protein sequence ID" value="CAF1350378.1"/>
    <property type="molecule type" value="Genomic_DNA"/>
</dbReference>
<dbReference type="GO" id="GO:0043022">
    <property type="term" value="F:ribosome binding"/>
    <property type="evidence" value="ECO:0007669"/>
    <property type="project" value="UniProtKB-UniRule"/>
</dbReference>
<reference evidence="4" key="1">
    <citation type="submission" date="2021-02" db="EMBL/GenBank/DDBJ databases">
        <authorList>
            <person name="Nowell W R."/>
        </authorList>
    </citation>
    <scope>NUCLEOTIDE SEQUENCE</scope>
</reference>
<dbReference type="EMBL" id="CAJNOJ010000287">
    <property type="protein sequence ID" value="CAF1371055.1"/>
    <property type="molecule type" value="Genomic_DNA"/>
</dbReference>
<dbReference type="SMART" id="SM01376">
    <property type="entry name" value="eIF-5a"/>
    <property type="match status" value="1"/>
</dbReference>
<organism evidence="4 7">
    <name type="scientific">Adineta ricciae</name>
    <name type="common">Rotifer</name>
    <dbReference type="NCBI Taxonomy" id="249248"/>
    <lineage>
        <taxon>Eukaryota</taxon>
        <taxon>Metazoa</taxon>
        <taxon>Spiralia</taxon>
        <taxon>Gnathifera</taxon>
        <taxon>Rotifera</taxon>
        <taxon>Eurotatoria</taxon>
        <taxon>Bdelloidea</taxon>
        <taxon>Adinetida</taxon>
        <taxon>Adinetidae</taxon>
        <taxon>Adineta</taxon>
    </lineage>
</organism>
<dbReference type="PANTHER" id="PTHR11673">
    <property type="entry name" value="TRANSLATION INITIATION FACTOR 5A FAMILY MEMBER"/>
    <property type="match status" value="1"/>
</dbReference>
<dbReference type="InterPro" id="IPR048670">
    <property type="entry name" value="IF5A-like_N"/>
</dbReference>
<dbReference type="GO" id="GO:0003723">
    <property type="term" value="F:RNA binding"/>
    <property type="evidence" value="ECO:0007669"/>
    <property type="project" value="InterPro"/>
</dbReference>
<dbReference type="EMBL" id="CAJNOR010005017">
    <property type="protein sequence ID" value="CAF1540420.1"/>
    <property type="molecule type" value="Genomic_DNA"/>
</dbReference>
<dbReference type="GO" id="GO:0045905">
    <property type="term" value="P:positive regulation of translational termination"/>
    <property type="evidence" value="ECO:0007669"/>
    <property type="project" value="UniProtKB-UniRule"/>
</dbReference>
<dbReference type="Pfam" id="PF01287">
    <property type="entry name" value="eIF-5a"/>
    <property type="match status" value="1"/>
</dbReference>
<dbReference type="Pfam" id="PF21485">
    <property type="entry name" value="IF5A-like_N"/>
    <property type="match status" value="1"/>
</dbReference>
<dbReference type="InterPro" id="IPR014722">
    <property type="entry name" value="Rib_uL2_dom2"/>
</dbReference>
<keyword evidence="6" id="KW-1185">Reference proteome</keyword>
<evidence type="ECO:0000313" key="3">
    <source>
        <dbReference type="EMBL" id="CAF1350378.1"/>
    </source>
</evidence>
<evidence type="ECO:0000313" key="5">
    <source>
        <dbReference type="EMBL" id="CAF1540420.1"/>
    </source>
</evidence>
<comment type="caution">
    <text evidence="4">The sequence shown here is derived from an EMBL/GenBank/DDBJ whole genome shotgun (WGS) entry which is preliminary data.</text>
</comment>
<evidence type="ECO:0000256" key="1">
    <source>
        <dbReference type="RuleBase" id="RU362005"/>
    </source>
</evidence>
<dbReference type="PIRSF" id="PIRSF003025">
    <property type="entry name" value="eIF5A"/>
    <property type="match status" value="1"/>
</dbReference>
<sequence length="165" mass="18595">MTSLDFNFAEPIASYEDSHDDDMDMSPEEVGSIKKSDYVVLNGRPAKVVEATHSAPGKHGHSKVHMVAIDIFTSRRYEDISPSDRIIQVPHITKKDYLIVQIDRDGYITLLDEVTCKIRSDMKLNKESDVIRRLLDKHKSGNGQIKVTVLKALGEEQIIAFKDIA</sequence>
<dbReference type="SUPFAM" id="SSF50104">
    <property type="entry name" value="Translation proteins SH3-like domain"/>
    <property type="match status" value="1"/>
</dbReference>
<evidence type="ECO:0000259" key="2">
    <source>
        <dbReference type="SMART" id="SM01376"/>
    </source>
</evidence>
<name>A0A815J280_ADIRI</name>
<dbReference type="InterPro" id="IPR001884">
    <property type="entry name" value="IF5A-like"/>
</dbReference>
<dbReference type="Gene3D" id="2.40.50.140">
    <property type="entry name" value="Nucleic acid-binding proteins"/>
    <property type="match status" value="1"/>
</dbReference>
<dbReference type="InterPro" id="IPR012340">
    <property type="entry name" value="NA-bd_OB-fold"/>
</dbReference>
<evidence type="ECO:0000313" key="7">
    <source>
        <dbReference type="Proteomes" id="UP000663852"/>
    </source>
</evidence>
<gene>
    <name evidence="4" type="ORF">EDS130_LOCUS34376</name>
    <name evidence="3" type="ORF">XAT740_LOCUS31449</name>
    <name evidence="5" type="ORF">XAT740_LOCUS42142</name>
</gene>
<protein>
    <recommendedName>
        <fullName evidence="1">Eukaryotic translation initiation factor 5A</fullName>
        <shortName evidence="1">eIF-5A</shortName>
    </recommendedName>
</protein>
<evidence type="ECO:0000313" key="4">
    <source>
        <dbReference type="EMBL" id="CAF1371055.1"/>
    </source>
</evidence>
<feature type="domain" description="Translation initiation factor 5A C-terminal" evidence="2">
    <location>
        <begin position="91"/>
        <end position="162"/>
    </location>
</feature>
<accession>A0A815J280</accession>